<reference evidence="8" key="1">
    <citation type="journal article" date="2019" name="Int. J. Syst. Evol. Microbiol.">
        <title>The Global Catalogue of Microorganisms (GCM) 10K type strain sequencing project: providing services to taxonomists for standard genome sequencing and annotation.</title>
        <authorList>
            <consortium name="The Broad Institute Genomics Platform"/>
            <consortium name="The Broad Institute Genome Sequencing Center for Infectious Disease"/>
            <person name="Wu L."/>
            <person name="Ma J."/>
        </authorList>
    </citation>
    <scope>NUCLEOTIDE SEQUENCE [LARGE SCALE GENOMIC DNA]</scope>
    <source>
        <strain evidence="8">JCM 16898</strain>
    </source>
</reference>
<dbReference type="InterPro" id="IPR036291">
    <property type="entry name" value="NAD(P)-bd_dom_sf"/>
</dbReference>
<evidence type="ECO:0000256" key="4">
    <source>
        <dbReference type="ARBA" id="ARBA00022833"/>
    </source>
</evidence>
<dbReference type="PANTHER" id="PTHR43350:SF17">
    <property type="entry name" value="NAD-DEPENDENT ALCOHOL DEHYDROGENASE"/>
    <property type="match status" value="1"/>
</dbReference>
<dbReference type="Gene3D" id="3.90.180.10">
    <property type="entry name" value="Medium-chain alcohol dehydrogenases, catalytic domain"/>
    <property type="match status" value="1"/>
</dbReference>
<evidence type="ECO:0000259" key="6">
    <source>
        <dbReference type="SMART" id="SM00829"/>
    </source>
</evidence>
<protein>
    <submittedName>
        <fullName evidence="7">Zinc-binding alcohol dehydrogenase family protein</fullName>
    </submittedName>
</protein>
<evidence type="ECO:0000256" key="3">
    <source>
        <dbReference type="ARBA" id="ARBA00022723"/>
    </source>
</evidence>
<organism evidence="7 8">
    <name type="scientific">Amycolatopsis ultiminotia</name>
    <dbReference type="NCBI Taxonomy" id="543629"/>
    <lineage>
        <taxon>Bacteria</taxon>
        <taxon>Bacillati</taxon>
        <taxon>Actinomycetota</taxon>
        <taxon>Actinomycetes</taxon>
        <taxon>Pseudonocardiales</taxon>
        <taxon>Pseudonocardiaceae</taxon>
        <taxon>Amycolatopsis</taxon>
    </lineage>
</organism>
<dbReference type="SUPFAM" id="SSF50129">
    <property type="entry name" value="GroES-like"/>
    <property type="match status" value="1"/>
</dbReference>
<comment type="similarity">
    <text evidence="2">Belongs to the zinc-containing alcohol dehydrogenase family.</text>
</comment>
<keyword evidence="3" id="KW-0479">Metal-binding</keyword>
<dbReference type="Proteomes" id="UP001500689">
    <property type="component" value="Unassembled WGS sequence"/>
</dbReference>
<dbReference type="SMART" id="SM00829">
    <property type="entry name" value="PKS_ER"/>
    <property type="match status" value="1"/>
</dbReference>
<dbReference type="PANTHER" id="PTHR43350">
    <property type="entry name" value="NAD-DEPENDENT ALCOHOL DEHYDROGENASE"/>
    <property type="match status" value="1"/>
</dbReference>
<evidence type="ECO:0000256" key="1">
    <source>
        <dbReference type="ARBA" id="ARBA00001947"/>
    </source>
</evidence>
<dbReference type="InterPro" id="IPR013154">
    <property type="entry name" value="ADH-like_N"/>
</dbReference>
<dbReference type="SUPFAM" id="SSF51735">
    <property type="entry name" value="NAD(P)-binding Rossmann-fold domains"/>
    <property type="match status" value="1"/>
</dbReference>
<evidence type="ECO:0000313" key="7">
    <source>
        <dbReference type="EMBL" id="GAA3562276.1"/>
    </source>
</evidence>
<keyword evidence="4" id="KW-0862">Zinc</keyword>
<dbReference type="Gene3D" id="3.40.50.720">
    <property type="entry name" value="NAD(P)-binding Rossmann-like Domain"/>
    <property type="match status" value="1"/>
</dbReference>
<dbReference type="RefSeq" id="WP_344864357.1">
    <property type="nucleotide sequence ID" value="NZ_BAAAZN010000012.1"/>
</dbReference>
<dbReference type="EMBL" id="BAAAZN010000012">
    <property type="protein sequence ID" value="GAA3562276.1"/>
    <property type="molecule type" value="Genomic_DNA"/>
</dbReference>
<feature type="domain" description="Enoyl reductase (ER)" evidence="6">
    <location>
        <begin position="10"/>
        <end position="356"/>
    </location>
</feature>
<evidence type="ECO:0000256" key="5">
    <source>
        <dbReference type="ARBA" id="ARBA00023002"/>
    </source>
</evidence>
<name>A0ABP6X8Y4_9PSEU</name>
<gene>
    <name evidence="7" type="ORF">GCM10022222_52480</name>
</gene>
<dbReference type="InterPro" id="IPR013149">
    <property type="entry name" value="ADH-like_C"/>
</dbReference>
<comment type="caution">
    <text evidence="7">The sequence shown here is derived from an EMBL/GenBank/DDBJ whole genome shotgun (WGS) entry which is preliminary data.</text>
</comment>
<accession>A0ABP6X8Y4</accession>
<evidence type="ECO:0000313" key="8">
    <source>
        <dbReference type="Proteomes" id="UP001500689"/>
    </source>
</evidence>
<keyword evidence="8" id="KW-1185">Reference proteome</keyword>
<comment type="cofactor">
    <cofactor evidence="1">
        <name>Zn(2+)</name>
        <dbReference type="ChEBI" id="CHEBI:29105"/>
    </cofactor>
</comment>
<dbReference type="InterPro" id="IPR020843">
    <property type="entry name" value="ER"/>
</dbReference>
<proteinExistence type="inferred from homology"/>
<dbReference type="Pfam" id="PF00107">
    <property type="entry name" value="ADH_zinc_N"/>
    <property type="match status" value="1"/>
</dbReference>
<sequence>MKAAVLKAFGEPLSVEEVPDPVPGTGEVVVDVVAAPVVHYTGEVLSGARRYLLELPVVPGVGAVGRVRSVGPDATKLRTGDWVLVDPTVRSRDDARTPDITLQGWSARGAGGTRLQRHFRDGGFAEQTMVPTENAIPLGEIDPADAGRWTALIVCLIPYGGLLDADLRPGETVLISGATGALGSAAVAVALAMGAARIVAPGRDRAMLAELARRFGDRVRTVALSGTEDEDREAMQQAADGPVDVVLDLLPPSAPATAVRAPAMTVREFGRVVLMGGVGMLGGADLALPYPWLMRNSVTVRGRWMYPRTAVPALAALTRCGLLDLGGFEISEFPLAEAGAAVDHAAKDGGRFRLAVLRP</sequence>
<dbReference type="InterPro" id="IPR011032">
    <property type="entry name" value="GroES-like_sf"/>
</dbReference>
<keyword evidence="5" id="KW-0560">Oxidoreductase</keyword>
<dbReference type="Pfam" id="PF08240">
    <property type="entry name" value="ADH_N"/>
    <property type="match status" value="1"/>
</dbReference>
<evidence type="ECO:0000256" key="2">
    <source>
        <dbReference type="ARBA" id="ARBA00008072"/>
    </source>
</evidence>